<dbReference type="AlphaFoldDB" id="A0AAD4HUK9"/>
<dbReference type="EMBL" id="JAHCVI010000006">
    <property type="protein sequence ID" value="KAG7284507.1"/>
    <property type="molecule type" value="Genomic_DNA"/>
</dbReference>
<name>A0AAD4HUK9_9PEZI</name>
<organism evidence="1 2">
    <name type="scientific">Staphylotrichum longicolle</name>
    <dbReference type="NCBI Taxonomy" id="669026"/>
    <lineage>
        <taxon>Eukaryota</taxon>
        <taxon>Fungi</taxon>
        <taxon>Dikarya</taxon>
        <taxon>Ascomycota</taxon>
        <taxon>Pezizomycotina</taxon>
        <taxon>Sordariomycetes</taxon>
        <taxon>Sordariomycetidae</taxon>
        <taxon>Sordariales</taxon>
        <taxon>Chaetomiaceae</taxon>
        <taxon>Staphylotrichum</taxon>
    </lineage>
</organism>
<comment type="caution">
    <text evidence="1">The sequence shown here is derived from an EMBL/GenBank/DDBJ whole genome shotgun (WGS) entry which is preliminary data.</text>
</comment>
<gene>
    <name evidence="1" type="ORF">NEMBOFW57_010882</name>
</gene>
<protein>
    <recommendedName>
        <fullName evidence="3">Suppressor of anucleate metulae protein B</fullName>
    </recommendedName>
</protein>
<reference evidence="1" key="1">
    <citation type="submission" date="2023-02" db="EMBL/GenBank/DDBJ databases">
        <authorList>
            <person name="Palmer J.M."/>
        </authorList>
    </citation>
    <scope>NUCLEOTIDE SEQUENCE</scope>
    <source>
        <strain evidence="1">FW57</strain>
    </source>
</reference>
<evidence type="ECO:0000313" key="2">
    <source>
        <dbReference type="Proteomes" id="UP001197093"/>
    </source>
</evidence>
<proteinExistence type="predicted"/>
<accession>A0AAD4HUK9</accession>
<evidence type="ECO:0008006" key="3">
    <source>
        <dbReference type="Google" id="ProtNLM"/>
    </source>
</evidence>
<evidence type="ECO:0000313" key="1">
    <source>
        <dbReference type="EMBL" id="KAG7284507.1"/>
    </source>
</evidence>
<sequence length="582" mass="65250">MPLKIDISDAAIEKDESVHQLHIWGAHTSLFKTNCIVCGEDTDASKIRCACSEGFFCSPECRDHPTAQPETQCLSLNAVPLKARPSRNHRRALVLHSGTPNISLVWAEIKGSKLIIDHPSLDGFFGPLEEAGKVWLDLAVINPAVNSVLFKKIGHGIAMGFASNTLEVNSAAPNSHRNKGVQYITTPGRRVLWPGPVIFFCYGYDLSDYVKVNQAQFGKVEHGAEAGMSKREIWDELDKLRWDEDSSSPPSKHPRPAGPGWKVYGRVWRWKVKERGTSMKILDLVHRDLNTILDYFACTRLNPVPARPQGCDSEVRAMHVRDPNHPGYAVNELWDHDNPISQSIYKNMMSTSTLTPNGQHQIKPHDLSFKSLTLPHCPPQAFPIIGAFAVGLRIMVHFSMDINPPFRANIPLPARHGALVSLMWAADPVDSSPLFRLGLFCPSQMCDSLILVHGRFGPLVEDHLRALVKYLDFTEPQQWTRRGPRGFEAYWRTYAKINLPKERAGLQSPYELEDKVQEATRMTHAVMGGEDLVERMMAHLTLEDLGPDEERRKEIAERRAGMLKTIAGYRISGNRFAIGPGM</sequence>
<dbReference type="Proteomes" id="UP001197093">
    <property type="component" value="Unassembled WGS sequence"/>
</dbReference>
<keyword evidence="2" id="KW-1185">Reference proteome</keyword>